<dbReference type="EMBL" id="FMAE01000002">
    <property type="protein sequence ID" value="SCB17279.1"/>
    <property type="molecule type" value="Genomic_DNA"/>
</dbReference>
<dbReference type="Proteomes" id="UP000183174">
    <property type="component" value="Unassembled WGS sequence"/>
</dbReference>
<dbReference type="RefSeq" id="WP_036024094.1">
    <property type="nucleotide sequence ID" value="NZ_FMAE01000002.1"/>
</dbReference>
<protein>
    <submittedName>
        <fullName evidence="2">Uncharacterized protein</fullName>
    </submittedName>
</protein>
<accession>A0A1C3UP98</accession>
<evidence type="ECO:0000313" key="3">
    <source>
        <dbReference type="Proteomes" id="UP000183174"/>
    </source>
</evidence>
<sequence length="142" mass="15482">MTPDQFRRLAETWGGDVERWPAATREAARRFAASAEGAAVLDEQGRLDRLLAVAPEIDEARADRSSLLVLQRLAAVPQQHRPAWYRRLLRWPTLVPAASLACSAIVGVWLAGAMPYVHSASDPLSVMSGVFDVYSIGLGSVQ</sequence>
<evidence type="ECO:0000313" key="2">
    <source>
        <dbReference type="EMBL" id="SCB17279.1"/>
    </source>
</evidence>
<reference evidence="2 3" key="1">
    <citation type="submission" date="2016-08" db="EMBL/GenBank/DDBJ databases">
        <authorList>
            <person name="Seilhamer J.J."/>
        </authorList>
    </citation>
    <scope>NUCLEOTIDE SEQUENCE [LARGE SCALE GENOMIC DNA]</scope>
    <source>
        <strain evidence="2 3">CCBAU 10071</strain>
    </source>
</reference>
<name>A0A1C3UP98_9BRAD</name>
<gene>
    <name evidence="2" type="ORF">GA0061099_1002445</name>
</gene>
<feature type="transmembrane region" description="Helical" evidence="1">
    <location>
        <begin position="94"/>
        <end position="117"/>
    </location>
</feature>
<dbReference type="AlphaFoldDB" id="A0A1C3UP98"/>
<keyword evidence="1" id="KW-0812">Transmembrane</keyword>
<proteinExistence type="predicted"/>
<evidence type="ECO:0000256" key="1">
    <source>
        <dbReference type="SAM" id="Phobius"/>
    </source>
</evidence>
<keyword evidence="1" id="KW-1133">Transmembrane helix</keyword>
<organism evidence="2 3">
    <name type="scientific">Bradyrhizobium yuanmingense</name>
    <dbReference type="NCBI Taxonomy" id="108015"/>
    <lineage>
        <taxon>Bacteria</taxon>
        <taxon>Pseudomonadati</taxon>
        <taxon>Pseudomonadota</taxon>
        <taxon>Alphaproteobacteria</taxon>
        <taxon>Hyphomicrobiales</taxon>
        <taxon>Nitrobacteraceae</taxon>
        <taxon>Bradyrhizobium</taxon>
    </lineage>
</organism>
<keyword evidence="1" id="KW-0472">Membrane</keyword>